<organism evidence="7 8">
    <name type="scientific">Parathielavia hyrcaniae</name>
    <dbReference type="NCBI Taxonomy" id="113614"/>
    <lineage>
        <taxon>Eukaryota</taxon>
        <taxon>Fungi</taxon>
        <taxon>Dikarya</taxon>
        <taxon>Ascomycota</taxon>
        <taxon>Pezizomycotina</taxon>
        <taxon>Sordariomycetes</taxon>
        <taxon>Sordariomycetidae</taxon>
        <taxon>Sordariales</taxon>
        <taxon>Chaetomiaceae</taxon>
        <taxon>Parathielavia</taxon>
    </lineage>
</organism>
<dbReference type="Pfam" id="PF00854">
    <property type="entry name" value="PTR2"/>
    <property type="match status" value="1"/>
</dbReference>
<feature type="transmembrane region" description="Helical" evidence="6">
    <location>
        <begin position="161"/>
        <end position="179"/>
    </location>
</feature>
<name>A0AAN6PRK2_9PEZI</name>
<dbReference type="EMBL" id="MU863713">
    <property type="protein sequence ID" value="KAK4096458.1"/>
    <property type="molecule type" value="Genomic_DNA"/>
</dbReference>
<keyword evidence="4 6" id="KW-1133">Transmembrane helix</keyword>
<proteinExistence type="inferred from homology"/>
<comment type="caution">
    <text evidence="7">The sequence shown here is derived from an EMBL/GenBank/DDBJ whole genome shotgun (WGS) entry which is preliminary data.</text>
</comment>
<feature type="transmembrane region" description="Helical" evidence="6">
    <location>
        <begin position="268"/>
        <end position="287"/>
    </location>
</feature>
<evidence type="ECO:0000256" key="1">
    <source>
        <dbReference type="ARBA" id="ARBA00004141"/>
    </source>
</evidence>
<evidence type="ECO:0000256" key="4">
    <source>
        <dbReference type="ARBA" id="ARBA00022989"/>
    </source>
</evidence>
<reference evidence="7" key="1">
    <citation type="journal article" date="2023" name="Mol. Phylogenet. Evol.">
        <title>Genome-scale phylogeny and comparative genomics of the fungal order Sordariales.</title>
        <authorList>
            <person name="Hensen N."/>
            <person name="Bonometti L."/>
            <person name="Westerberg I."/>
            <person name="Brannstrom I.O."/>
            <person name="Guillou S."/>
            <person name="Cros-Aarteil S."/>
            <person name="Calhoun S."/>
            <person name="Haridas S."/>
            <person name="Kuo A."/>
            <person name="Mondo S."/>
            <person name="Pangilinan J."/>
            <person name="Riley R."/>
            <person name="LaButti K."/>
            <person name="Andreopoulos B."/>
            <person name="Lipzen A."/>
            <person name="Chen C."/>
            <person name="Yan M."/>
            <person name="Daum C."/>
            <person name="Ng V."/>
            <person name="Clum A."/>
            <person name="Steindorff A."/>
            <person name="Ohm R.A."/>
            <person name="Martin F."/>
            <person name="Silar P."/>
            <person name="Natvig D.O."/>
            <person name="Lalanne C."/>
            <person name="Gautier V."/>
            <person name="Ament-Velasquez S.L."/>
            <person name="Kruys A."/>
            <person name="Hutchinson M.I."/>
            <person name="Powell A.J."/>
            <person name="Barry K."/>
            <person name="Miller A.N."/>
            <person name="Grigoriev I.V."/>
            <person name="Debuchy R."/>
            <person name="Gladieux P."/>
            <person name="Hiltunen Thoren M."/>
            <person name="Johannesson H."/>
        </authorList>
    </citation>
    <scope>NUCLEOTIDE SEQUENCE</scope>
    <source>
        <strain evidence="7">CBS 757.83</strain>
    </source>
</reference>
<feature type="transmembrane region" description="Helical" evidence="6">
    <location>
        <begin position="464"/>
        <end position="485"/>
    </location>
</feature>
<dbReference type="GO" id="GO:0022857">
    <property type="term" value="F:transmembrane transporter activity"/>
    <property type="evidence" value="ECO:0007669"/>
    <property type="project" value="InterPro"/>
</dbReference>
<dbReference type="AlphaFoldDB" id="A0AAN6PRK2"/>
<gene>
    <name evidence="7" type="ORF">N658DRAFT_511190</name>
</gene>
<sequence>MVGSAERFSYYSIISIWQNYMQHERGFGAVPGALGLGQSTATSISNAFFVFMFLTPMLFGVVSDVWLGRYNTLLLGFCLLICGSCIMFATSLPVALDNGAGIPGLALAMVFIGTGVGAVKSTISPFIGDQYAQGKPRVVRQKDGKLAVVDGSRTIQFLFNAFYWLTNIASLSSIPATFLEREFDFWAAYLMAVISLVLSLAALVMMKPRFVKVVPQQNILPKAISVLTLAAQNGFKLDHAKPSYQLSTHNRPVPWEDSFVDELKRGLIACRVIFSFAFFYLSITQMYNNLISQASQMNLHGVPNDMIQAMAGVACVVFGPVVQALYNLLARHRVAFGPIARISTAFVICGGGMAYAAGLQRLIYSTGPCYDSPLACDYYPNGDGDGDGVKVVVPNDVNVWLQLPVYVALAMAEIFGLVTASEYSYEKAPRGMRSVVQAMVQLSACLGALMGMAISPAARDPFLVAVYGALAGVMGLCAVLFWAVFRKYDRIDDELSRPIEGEDREVAERSS</sequence>
<keyword evidence="3 6" id="KW-0812">Transmembrane</keyword>
<evidence type="ECO:0000313" key="8">
    <source>
        <dbReference type="Proteomes" id="UP001305647"/>
    </source>
</evidence>
<feature type="transmembrane region" description="Helical" evidence="6">
    <location>
        <begin position="74"/>
        <end position="94"/>
    </location>
</feature>
<dbReference type="SUPFAM" id="SSF103473">
    <property type="entry name" value="MFS general substrate transporter"/>
    <property type="match status" value="1"/>
</dbReference>
<keyword evidence="5 6" id="KW-0472">Membrane</keyword>
<evidence type="ECO:0000256" key="2">
    <source>
        <dbReference type="ARBA" id="ARBA00005982"/>
    </source>
</evidence>
<protein>
    <submittedName>
        <fullName evidence="7">Oligopeptide transporter</fullName>
    </submittedName>
</protein>
<keyword evidence="8" id="KW-1185">Reference proteome</keyword>
<feature type="transmembrane region" description="Helical" evidence="6">
    <location>
        <begin position="338"/>
        <end position="358"/>
    </location>
</feature>
<evidence type="ECO:0000256" key="6">
    <source>
        <dbReference type="SAM" id="Phobius"/>
    </source>
</evidence>
<feature type="transmembrane region" description="Helical" evidence="6">
    <location>
        <begin position="307"/>
        <end position="326"/>
    </location>
</feature>
<feature type="transmembrane region" description="Helical" evidence="6">
    <location>
        <begin position="47"/>
        <end position="67"/>
    </location>
</feature>
<dbReference type="InterPro" id="IPR036259">
    <property type="entry name" value="MFS_trans_sf"/>
</dbReference>
<evidence type="ECO:0000313" key="7">
    <source>
        <dbReference type="EMBL" id="KAK4096458.1"/>
    </source>
</evidence>
<dbReference type="GO" id="GO:0016020">
    <property type="term" value="C:membrane"/>
    <property type="evidence" value="ECO:0007669"/>
    <property type="project" value="UniProtKB-SubCell"/>
</dbReference>
<dbReference type="PANTHER" id="PTHR11654">
    <property type="entry name" value="OLIGOPEPTIDE TRANSPORTER-RELATED"/>
    <property type="match status" value="1"/>
</dbReference>
<dbReference type="Gene3D" id="1.20.1250.20">
    <property type="entry name" value="MFS general substrate transporter like domains"/>
    <property type="match status" value="1"/>
</dbReference>
<feature type="transmembrane region" description="Helical" evidence="6">
    <location>
        <begin position="403"/>
        <end position="423"/>
    </location>
</feature>
<feature type="transmembrane region" description="Helical" evidence="6">
    <location>
        <begin position="185"/>
        <end position="206"/>
    </location>
</feature>
<dbReference type="Proteomes" id="UP001305647">
    <property type="component" value="Unassembled WGS sequence"/>
</dbReference>
<comment type="similarity">
    <text evidence="2">Belongs to the major facilitator superfamily. Proton-dependent oligopeptide transporter (POT/PTR) (TC 2.A.17) family.</text>
</comment>
<reference evidence="7" key="2">
    <citation type="submission" date="2023-05" db="EMBL/GenBank/DDBJ databases">
        <authorList>
            <consortium name="Lawrence Berkeley National Laboratory"/>
            <person name="Steindorff A."/>
            <person name="Hensen N."/>
            <person name="Bonometti L."/>
            <person name="Westerberg I."/>
            <person name="Brannstrom I.O."/>
            <person name="Guillou S."/>
            <person name="Cros-Aarteil S."/>
            <person name="Calhoun S."/>
            <person name="Haridas S."/>
            <person name="Kuo A."/>
            <person name="Mondo S."/>
            <person name="Pangilinan J."/>
            <person name="Riley R."/>
            <person name="Labutti K."/>
            <person name="Andreopoulos B."/>
            <person name="Lipzen A."/>
            <person name="Chen C."/>
            <person name="Yanf M."/>
            <person name="Daum C."/>
            <person name="Ng V."/>
            <person name="Clum A."/>
            <person name="Ohm R."/>
            <person name="Martin F."/>
            <person name="Silar P."/>
            <person name="Natvig D."/>
            <person name="Lalanne C."/>
            <person name="Gautier V."/>
            <person name="Ament-Velasquez S.L."/>
            <person name="Kruys A."/>
            <person name="Hutchinson M.I."/>
            <person name="Powell A.J."/>
            <person name="Barry K."/>
            <person name="Miller A.N."/>
            <person name="Grigoriev I.V."/>
            <person name="Debuchy R."/>
            <person name="Gladieux P."/>
            <person name="Thoren M.H."/>
            <person name="Johannesson H."/>
        </authorList>
    </citation>
    <scope>NUCLEOTIDE SEQUENCE</scope>
    <source>
        <strain evidence="7">CBS 757.83</strain>
    </source>
</reference>
<evidence type="ECO:0000256" key="3">
    <source>
        <dbReference type="ARBA" id="ARBA00022692"/>
    </source>
</evidence>
<dbReference type="InterPro" id="IPR000109">
    <property type="entry name" value="POT_fam"/>
</dbReference>
<evidence type="ECO:0000256" key="5">
    <source>
        <dbReference type="ARBA" id="ARBA00023136"/>
    </source>
</evidence>
<feature type="transmembrane region" description="Helical" evidence="6">
    <location>
        <begin position="100"/>
        <end position="119"/>
    </location>
</feature>
<feature type="transmembrane region" description="Helical" evidence="6">
    <location>
        <begin position="435"/>
        <end position="458"/>
    </location>
</feature>
<comment type="subcellular location">
    <subcellularLocation>
        <location evidence="1">Membrane</location>
        <topology evidence="1">Multi-pass membrane protein</topology>
    </subcellularLocation>
</comment>
<accession>A0AAN6PRK2</accession>